<keyword evidence="2" id="KW-1185">Reference proteome</keyword>
<evidence type="ECO:0000313" key="2">
    <source>
        <dbReference type="Proteomes" id="UP000016662"/>
    </source>
</evidence>
<dbReference type="PATRIC" id="fig|411473.3.peg.1590"/>
<organism evidence="1 2">
    <name type="scientific">Ruminococcus callidus ATCC 27760</name>
    <dbReference type="NCBI Taxonomy" id="411473"/>
    <lineage>
        <taxon>Bacteria</taxon>
        <taxon>Bacillati</taxon>
        <taxon>Bacillota</taxon>
        <taxon>Clostridia</taxon>
        <taxon>Eubacteriales</taxon>
        <taxon>Oscillospiraceae</taxon>
        <taxon>Ruminococcus</taxon>
    </lineage>
</organism>
<evidence type="ECO:0000313" key="1">
    <source>
        <dbReference type="EMBL" id="ERJ94762.1"/>
    </source>
</evidence>
<dbReference type="AlphaFoldDB" id="U2KR49"/>
<reference evidence="1 2" key="1">
    <citation type="submission" date="2013-07" db="EMBL/GenBank/DDBJ databases">
        <authorList>
            <person name="Weinstock G."/>
            <person name="Sodergren E."/>
            <person name="Wylie T."/>
            <person name="Fulton L."/>
            <person name="Fulton R."/>
            <person name="Fronick C."/>
            <person name="O'Laughlin M."/>
            <person name="Godfrey J."/>
            <person name="Miner T."/>
            <person name="Herter B."/>
            <person name="Appelbaum E."/>
            <person name="Cordes M."/>
            <person name="Lek S."/>
            <person name="Wollam A."/>
            <person name="Pepin K.H."/>
            <person name="Palsikar V.B."/>
            <person name="Mitreva M."/>
            <person name="Wilson R.K."/>
        </authorList>
    </citation>
    <scope>NUCLEOTIDE SEQUENCE [LARGE SCALE GENOMIC DNA]</scope>
    <source>
        <strain evidence="1 2">ATCC 27760</strain>
    </source>
</reference>
<comment type="caution">
    <text evidence="1">The sequence shown here is derived from an EMBL/GenBank/DDBJ whole genome shotgun (WGS) entry which is preliminary data.</text>
</comment>
<dbReference type="RefSeq" id="WP_021683428.1">
    <property type="nucleotide sequence ID" value="NZ_KI260480.1"/>
</dbReference>
<sequence length="135" mass="14603">MAYADFPYYQDFYLGSMIRDPTAFGRAAERASEYLDMVTFGRLLDGVPAPWEDRIRKCCCALAEAIVTYQAYGTGGAEGSGLKTAETIGAYSVSYATPTESISALLNGETSGLQDYLKSICIRYLGGSGLLYRGV</sequence>
<evidence type="ECO:0008006" key="3">
    <source>
        <dbReference type="Google" id="ProtNLM"/>
    </source>
</evidence>
<dbReference type="EMBL" id="AWVF01000236">
    <property type="protein sequence ID" value="ERJ94762.1"/>
    <property type="molecule type" value="Genomic_DNA"/>
</dbReference>
<dbReference type="OrthoDB" id="1828983at2"/>
<protein>
    <recommendedName>
        <fullName evidence="3">DUF4054 domain-containing protein</fullName>
    </recommendedName>
</protein>
<dbReference type="HOGENOM" id="CLU_151281_0_0_9"/>
<gene>
    <name evidence="1" type="ORF">RUMCAL_01931</name>
</gene>
<accession>U2KR49</accession>
<dbReference type="Proteomes" id="UP000016662">
    <property type="component" value="Unassembled WGS sequence"/>
</dbReference>
<proteinExistence type="predicted"/>
<name>U2KR49_9FIRM</name>
<dbReference type="STRING" id="411473.RUMCAL_01931"/>